<dbReference type="SUPFAM" id="SSF47769">
    <property type="entry name" value="SAM/Pointed domain"/>
    <property type="match status" value="1"/>
</dbReference>
<feature type="compositionally biased region" description="Basic and acidic residues" evidence="2">
    <location>
        <begin position="69"/>
        <end position="83"/>
    </location>
</feature>
<feature type="domain" description="SAM" evidence="3">
    <location>
        <begin position="264"/>
        <end position="329"/>
    </location>
</feature>
<evidence type="ECO:0000259" key="3">
    <source>
        <dbReference type="SMART" id="SM00454"/>
    </source>
</evidence>
<dbReference type="OrthoDB" id="76949at2759"/>
<feature type="region of interest" description="Disordered" evidence="2">
    <location>
        <begin position="25"/>
        <end position="132"/>
    </location>
</feature>
<evidence type="ECO:0000313" key="4">
    <source>
        <dbReference type="EMBL" id="KMZ71284.1"/>
    </source>
</evidence>
<evidence type="ECO:0000313" key="5">
    <source>
        <dbReference type="Proteomes" id="UP000036987"/>
    </source>
</evidence>
<dbReference type="OMA" id="GRMISHP"/>
<organism evidence="4 5">
    <name type="scientific">Zostera marina</name>
    <name type="common">Eelgrass</name>
    <dbReference type="NCBI Taxonomy" id="29655"/>
    <lineage>
        <taxon>Eukaryota</taxon>
        <taxon>Viridiplantae</taxon>
        <taxon>Streptophyta</taxon>
        <taxon>Embryophyta</taxon>
        <taxon>Tracheophyta</taxon>
        <taxon>Spermatophyta</taxon>
        <taxon>Magnoliopsida</taxon>
        <taxon>Liliopsida</taxon>
        <taxon>Zosteraceae</taxon>
        <taxon>Zostera</taxon>
    </lineage>
</organism>
<protein>
    <recommendedName>
        <fullName evidence="3">SAM domain-containing protein</fullName>
    </recommendedName>
</protein>
<feature type="compositionally biased region" description="Basic and acidic residues" evidence="2">
    <location>
        <begin position="49"/>
        <end position="59"/>
    </location>
</feature>
<name>A0A0K9PQQ6_ZOSMR</name>
<gene>
    <name evidence="4" type="ORF">ZOSMA_183G00150</name>
</gene>
<keyword evidence="5" id="KW-1185">Reference proteome</keyword>
<comment type="caution">
    <text evidence="4">The sequence shown here is derived from an EMBL/GenBank/DDBJ whole genome shotgun (WGS) entry which is preliminary data.</text>
</comment>
<evidence type="ECO:0000256" key="1">
    <source>
        <dbReference type="ARBA" id="ARBA00022737"/>
    </source>
</evidence>
<sequence>MSSGSRVTITLGRDGQVVKMNTADIAGDSHSSDHDRAYGAPSAAPSKRSVRDRLGDMHKYNSQNKRQRRETDKWATSRADMDNNKNYMPNGLGRDDLRLKIMRNRSSRRSSTRGNDKQDRDNHGRFLVANQGNLRQCDREDYVPMSSKQSTNLRRVSPTQNAIDLQQTEPMRKSYISWNRMRHRSPLLDSSSRGDSPHSPLRRFANVPFRSAEPLPHTNYMMKNVIDPSRSASSYVSKAGFDVHAQKSVIHFSPSGSGLAKSSCHFDELPSVGTLLNVLGLGKYALLFQAEEVDMTALKQMSDNDLKVLGIPMGPRKKILLAVSPRSKQRPV</sequence>
<dbReference type="InterPro" id="IPR013761">
    <property type="entry name" value="SAM/pointed_sf"/>
</dbReference>
<dbReference type="InterPro" id="IPR001660">
    <property type="entry name" value="SAM"/>
</dbReference>
<feature type="compositionally biased region" description="Basic residues" evidence="2">
    <location>
        <begin position="100"/>
        <end position="111"/>
    </location>
</feature>
<accession>A0A0K9PQQ6</accession>
<dbReference type="Proteomes" id="UP000036987">
    <property type="component" value="Unassembled WGS sequence"/>
</dbReference>
<dbReference type="Gene3D" id="1.10.150.50">
    <property type="entry name" value="Transcription Factor, Ets-1"/>
    <property type="match status" value="1"/>
</dbReference>
<dbReference type="EMBL" id="LFYR01000680">
    <property type="protein sequence ID" value="KMZ71284.1"/>
    <property type="molecule type" value="Genomic_DNA"/>
</dbReference>
<dbReference type="PANTHER" id="PTHR10627">
    <property type="entry name" value="SCP160"/>
    <property type="match status" value="1"/>
</dbReference>
<reference evidence="5" key="1">
    <citation type="journal article" date="2016" name="Nature">
        <title>The genome of the seagrass Zostera marina reveals angiosperm adaptation to the sea.</title>
        <authorList>
            <person name="Olsen J.L."/>
            <person name="Rouze P."/>
            <person name="Verhelst B."/>
            <person name="Lin Y.-C."/>
            <person name="Bayer T."/>
            <person name="Collen J."/>
            <person name="Dattolo E."/>
            <person name="De Paoli E."/>
            <person name="Dittami S."/>
            <person name="Maumus F."/>
            <person name="Michel G."/>
            <person name="Kersting A."/>
            <person name="Lauritano C."/>
            <person name="Lohaus R."/>
            <person name="Toepel M."/>
            <person name="Tonon T."/>
            <person name="Vanneste K."/>
            <person name="Amirebrahimi M."/>
            <person name="Brakel J."/>
            <person name="Bostroem C."/>
            <person name="Chovatia M."/>
            <person name="Grimwood J."/>
            <person name="Jenkins J.W."/>
            <person name="Jueterbock A."/>
            <person name="Mraz A."/>
            <person name="Stam W.T."/>
            <person name="Tice H."/>
            <person name="Bornberg-Bauer E."/>
            <person name="Green P.J."/>
            <person name="Pearson G.A."/>
            <person name="Procaccini G."/>
            <person name="Duarte C.M."/>
            <person name="Schmutz J."/>
            <person name="Reusch T.B.H."/>
            <person name="Van de Peer Y."/>
        </authorList>
    </citation>
    <scope>NUCLEOTIDE SEQUENCE [LARGE SCALE GENOMIC DNA]</scope>
    <source>
        <strain evidence="5">cv. Finnish</strain>
    </source>
</reference>
<dbReference type="AlphaFoldDB" id="A0A0K9PQQ6"/>
<dbReference type="Pfam" id="PF00536">
    <property type="entry name" value="SAM_1"/>
    <property type="match status" value="1"/>
</dbReference>
<feature type="compositionally biased region" description="Basic and acidic residues" evidence="2">
    <location>
        <begin position="114"/>
        <end position="124"/>
    </location>
</feature>
<keyword evidence="1" id="KW-0677">Repeat</keyword>
<dbReference type="PANTHER" id="PTHR10627:SF74">
    <property type="entry name" value="OS08G0526500 PROTEIN"/>
    <property type="match status" value="1"/>
</dbReference>
<dbReference type="SMART" id="SM00454">
    <property type="entry name" value="SAM"/>
    <property type="match status" value="1"/>
</dbReference>
<evidence type="ECO:0000256" key="2">
    <source>
        <dbReference type="SAM" id="MobiDB-lite"/>
    </source>
</evidence>
<proteinExistence type="predicted"/>